<feature type="compositionally biased region" description="Polar residues" evidence="8">
    <location>
        <begin position="1"/>
        <end position="13"/>
    </location>
</feature>
<evidence type="ECO:0000256" key="7">
    <source>
        <dbReference type="RuleBase" id="RU363032"/>
    </source>
</evidence>
<reference evidence="10" key="2">
    <citation type="submission" date="2021-04" db="EMBL/GenBank/DDBJ databases">
        <authorList>
            <person name="Gilroy R."/>
        </authorList>
    </citation>
    <scope>NUCLEOTIDE SEQUENCE</scope>
    <source>
        <strain evidence="10">ChiHjej13B12-24818</strain>
    </source>
</reference>
<comment type="caution">
    <text evidence="10">The sequence shown here is derived from an EMBL/GenBank/DDBJ whole genome shotgun (WGS) entry which is preliminary data.</text>
</comment>
<proteinExistence type="inferred from homology"/>
<keyword evidence="4 7" id="KW-0812">Transmembrane</keyword>
<evidence type="ECO:0000313" key="11">
    <source>
        <dbReference type="Proteomes" id="UP000823823"/>
    </source>
</evidence>
<evidence type="ECO:0000256" key="8">
    <source>
        <dbReference type="SAM" id="MobiDB-lite"/>
    </source>
</evidence>
<dbReference type="Pfam" id="PF00528">
    <property type="entry name" value="BPD_transp_1"/>
    <property type="match status" value="1"/>
</dbReference>
<organism evidence="10 11">
    <name type="scientific">Candidatus Brachybacterium merdavium</name>
    <dbReference type="NCBI Taxonomy" id="2838513"/>
    <lineage>
        <taxon>Bacteria</taxon>
        <taxon>Bacillati</taxon>
        <taxon>Actinomycetota</taxon>
        <taxon>Actinomycetes</taxon>
        <taxon>Micrococcales</taxon>
        <taxon>Dermabacteraceae</taxon>
        <taxon>Brachybacterium</taxon>
    </lineage>
</organism>
<feature type="transmembrane region" description="Helical" evidence="7">
    <location>
        <begin position="265"/>
        <end position="286"/>
    </location>
</feature>
<dbReference type="EMBL" id="DWZH01000083">
    <property type="protein sequence ID" value="HJB10937.1"/>
    <property type="molecule type" value="Genomic_DNA"/>
</dbReference>
<dbReference type="GO" id="GO:0055085">
    <property type="term" value="P:transmembrane transport"/>
    <property type="evidence" value="ECO:0007669"/>
    <property type="project" value="InterPro"/>
</dbReference>
<gene>
    <name evidence="10" type="ORF">H9786_10490</name>
</gene>
<reference evidence="10" key="1">
    <citation type="journal article" date="2021" name="PeerJ">
        <title>Extensive microbial diversity within the chicken gut microbiome revealed by metagenomics and culture.</title>
        <authorList>
            <person name="Gilroy R."/>
            <person name="Ravi A."/>
            <person name="Getino M."/>
            <person name="Pursley I."/>
            <person name="Horton D.L."/>
            <person name="Alikhan N.F."/>
            <person name="Baker D."/>
            <person name="Gharbi K."/>
            <person name="Hall N."/>
            <person name="Watson M."/>
            <person name="Adriaenssens E.M."/>
            <person name="Foster-Nyarko E."/>
            <person name="Jarju S."/>
            <person name="Secka A."/>
            <person name="Antonio M."/>
            <person name="Oren A."/>
            <person name="Chaudhuri R.R."/>
            <person name="La Ragione R."/>
            <person name="Hildebrand F."/>
            <person name="Pallen M.J."/>
        </authorList>
    </citation>
    <scope>NUCLEOTIDE SEQUENCE</scope>
    <source>
        <strain evidence="10">ChiHjej13B12-24818</strain>
    </source>
</reference>
<keyword evidence="3" id="KW-1003">Cell membrane</keyword>
<dbReference type="PANTHER" id="PTHR43744:SF8">
    <property type="entry name" value="SN-GLYCEROL-3-PHOSPHATE TRANSPORT SYSTEM PERMEASE PROTEIN UGPE"/>
    <property type="match status" value="1"/>
</dbReference>
<keyword evidence="2 7" id="KW-0813">Transport</keyword>
<evidence type="ECO:0000256" key="1">
    <source>
        <dbReference type="ARBA" id="ARBA00004651"/>
    </source>
</evidence>
<dbReference type="SUPFAM" id="SSF161098">
    <property type="entry name" value="MetI-like"/>
    <property type="match status" value="1"/>
</dbReference>
<keyword evidence="6 7" id="KW-0472">Membrane</keyword>
<evidence type="ECO:0000313" key="10">
    <source>
        <dbReference type="EMBL" id="HJB10937.1"/>
    </source>
</evidence>
<dbReference type="Gene3D" id="1.10.3720.10">
    <property type="entry name" value="MetI-like"/>
    <property type="match status" value="1"/>
</dbReference>
<protein>
    <submittedName>
        <fullName evidence="10">Carbohydrate ABC transporter permease</fullName>
    </submittedName>
</protein>
<dbReference type="InterPro" id="IPR035906">
    <property type="entry name" value="MetI-like_sf"/>
</dbReference>
<name>A0A9D2LDY7_9MICO</name>
<evidence type="ECO:0000256" key="6">
    <source>
        <dbReference type="ARBA" id="ARBA00023136"/>
    </source>
</evidence>
<feature type="transmembrane region" description="Helical" evidence="7">
    <location>
        <begin position="163"/>
        <end position="186"/>
    </location>
</feature>
<feature type="transmembrane region" description="Helical" evidence="7">
    <location>
        <begin position="130"/>
        <end position="151"/>
    </location>
</feature>
<dbReference type="InterPro" id="IPR000515">
    <property type="entry name" value="MetI-like"/>
</dbReference>
<sequence length="301" mass="32438">MTTNALDASTRSQPAPPAPNTPSPRTRHRSRPNPAVTITALIGALIWITPLVLLIVSALRPLSDFLSNGPVSWPQQLTLENFPDAWDAGQFGTAYLNSTFLLVVKVPLGVFVAALLAYGLAKLEFPFRNFILFSVVLGMTIPIYIAIVPLFTMLRNVGMTDSIIGIIPPYMAFGLPLQVLILQAFFRRVPSELIEAARIDGAGDLRIFFRLVIPLSVPALVTVAILDGVATWNELFLALSLLSSEGNRTIPLGLLNFQGQFATNYTGLAAGILIAVVPILVLYMLLQKYIVGGLTAGATKG</sequence>
<feature type="domain" description="ABC transmembrane type-1" evidence="9">
    <location>
        <begin position="95"/>
        <end position="286"/>
    </location>
</feature>
<feature type="region of interest" description="Disordered" evidence="8">
    <location>
        <begin position="1"/>
        <end position="31"/>
    </location>
</feature>
<evidence type="ECO:0000256" key="5">
    <source>
        <dbReference type="ARBA" id="ARBA00022989"/>
    </source>
</evidence>
<evidence type="ECO:0000256" key="3">
    <source>
        <dbReference type="ARBA" id="ARBA00022475"/>
    </source>
</evidence>
<evidence type="ECO:0000259" key="9">
    <source>
        <dbReference type="PROSITE" id="PS50928"/>
    </source>
</evidence>
<dbReference type="Proteomes" id="UP000823823">
    <property type="component" value="Unassembled WGS sequence"/>
</dbReference>
<dbReference type="CDD" id="cd06261">
    <property type="entry name" value="TM_PBP2"/>
    <property type="match status" value="1"/>
</dbReference>
<dbReference type="GO" id="GO:0005886">
    <property type="term" value="C:plasma membrane"/>
    <property type="evidence" value="ECO:0007669"/>
    <property type="project" value="UniProtKB-SubCell"/>
</dbReference>
<feature type="transmembrane region" description="Helical" evidence="7">
    <location>
        <begin position="207"/>
        <end position="226"/>
    </location>
</feature>
<comment type="subcellular location">
    <subcellularLocation>
        <location evidence="1 7">Cell membrane</location>
        <topology evidence="1 7">Multi-pass membrane protein</topology>
    </subcellularLocation>
</comment>
<dbReference type="PROSITE" id="PS50928">
    <property type="entry name" value="ABC_TM1"/>
    <property type="match status" value="1"/>
</dbReference>
<evidence type="ECO:0000256" key="2">
    <source>
        <dbReference type="ARBA" id="ARBA00022448"/>
    </source>
</evidence>
<dbReference type="PANTHER" id="PTHR43744">
    <property type="entry name" value="ABC TRANSPORTER PERMEASE PROTEIN MG189-RELATED-RELATED"/>
    <property type="match status" value="1"/>
</dbReference>
<feature type="transmembrane region" description="Helical" evidence="7">
    <location>
        <begin position="35"/>
        <end position="59"/>
    </location>
</feature>
<feature type="transmembrane region" description="Helical" evidence="7">
    <location>
        <begin position="94"/>
        <end position="118"/>
    </location>
</feature>
<accession>A0A9D2LDY7</accession>
<keyword evidence="5 7" id="KW-1133">Transmembrane helix</keyword>
<comment type="similarity">
    <text evidence="7">Belongs to the binding-protein-dependent transport system permease family.</text>
</comment>
<dbReference type="AlphaFoldDB" id="A0A9D2LDY7"/>
<evidence type="ECO:0000256" key="4">
    <source>
        <dbReference type="ARBA" id="ARBA00022692"/>
    </source>
</evidence>